<dbReference type="SMR" id="A0A067GV43"/>
<keyword evidence="5 9" id="KW-0408">Iron</keyword>
<dbReference type="eggNOG" id="KOG0143">
    <property type="taxonomic scope" value="Eukaryota"/>
</dbReference>
<dbReference type="PROSITE" id="PS51471">
    <property type="entry name" value="FE2OG_OXY"/>
    <property type="match status" value="1"/>
</dbReference>
<evidence type="ECO:0000256" key="3">
    <source>
        <dbReference type="ARBA" id="ARBA00022723"/>
    </source>
</evidence>
<dbReference type="AlphaFoldDB" id="A0A067GV43"/>
<name>A0A067GV43_CITSI</name>
<dbReference type="InterPro" id="IPR026992">
    <property type="entry name" value="DIOX_N"/>
</dbReference>
<dbReference type="InterPro" id="IPR050231">
    <property type="entry name" value="Iron_ascorbate_oxido_reductase"/>
</dbReference>
<dbReference type="EMBL" id="KK784874">
    <property type="protein sequence ID" value="KDO83499.1"/>
    <property type="molecule type" value="Genomic_DNA"/>
</dbReference>
<comment type="pathway">
    <text evidence="6">Plant hormone biosynthesis; gibberellin biosynthesis.</text>
</comment>
<evidence type="ECO:0000256" key="9">
    <source>
        <dbReference type="RuleBase" id="RU003682"/>
    </source>
</evidence>
<dbReference type="Proteomes" id="UP000027120">
    <property type="component" value="Unassembled WGS sequence"/>
</dbReference>
<comment type="catalytic activity">
    <reaction evidence="8">
        <text>gibberellin A12 + 2 2-oxoglutarate + 3 O2 + H(+) = gibberellin A9 + 2 succinate + 3 CO2 + 2 H2O</text>
        <dbReference type="Rhea" id="RHEA:60772"/>
        <dbReference type="ChEBI" id="CHEBI:15377"/>
        <dbReference type="ChEBI" id="CHEBI:15378"/>
        <dbReference type="ChEBI" id="CHEBI:15379"/>
        <dbReference type="ChEBI" id="CHEBI:16526"/>
        <dbReference type="ChEBI" id="CHEBI:16810"/>
        <dbReference type="ChEBI" id="CHEBI:30031"/>
        <dbReference type="ChEBI" id="CHEBI:58627"/>
        <dbReference type="ChEBI" id="CHEBI:73255"/>
    </reaction>
    <physiologicalReaction direction="left-to-right" evidence="8">
        <dbReference type="Rhea" id="RHEA:60773"/>
    </physiologicalReaction>
</comment>
<dbReference type="Pfam" id="PF14226">
    <property type="entry name" value="DIOX_N"/>
    <property type="match status" value="1"/>
</dbReference>
<evidence type="ECO:0000256" key="5">
    <source>
        <dbReference type="ARBA" id="ARBA00023004"/>
    </source>
</evidence>
<comment type="similarity">
    <text evidence="7">Belongs to the iron/ascorbate-dependent oxidoreductase family. GA20OX subfamily.</text>
</comment>
<dbReference type="GO" id="GO:0009686">
    <property type="term" value="P:gibberellin biosynthetic process"/>
    <property type="evidence" value="ECO:0000318"/>
    <property type="project" value="GO_Central"/>
</dbReference>
<evidence type="ECO:0000256" key="2">
    <source>
        <dbReference type="ARBA" id="ARBA00004972"/>
    </source>
</evidence>
<dbReference type="FunFam" id="2.60.120.330:FF:000003">
    <property type="entry name" value="Gibberellin 20 oxidase 2"/>
    <property type="match status" value="1"/>
</dbReference>
<dbReference type="GO" id="GO:0009826">
    <property type="term" value="P:unidimensional cell growth"/>
    <property type="evidence" value="ECO:0000318"/>
    <property type="project" value="GO_Central"/>
</dbReference>
<protein>
    <recommendedName>
        <fullName evidence="10">Fe2OG dioxygenase domain-containing protein</fullName>
    </recommendedName>
</protein>
<comment type="pathway">
    <text evidence="2">Hormone biosynthesis.</text>
</comment>
<dbReference type="InterPro" id="IPR027443">
    <property type="entry name" value="IPNS-like_sf"/>
</dbReference>
<dbReference type="GO" id="GO:0046872">
    <property type="term" value="F:metal ion binding"/>
    <property type="evidence" value="ECO:0007669"/>
    <property type="project" value="UniProtKB-KW"/>
</dbReference>
<evidence type="ECO:0000256" key="1">
    <source>
        <dbReference type="ARBA" id="ARBA00001961"/>
    </source>
</evidence>
<dbReference type="SUPFAM" id="SSF51197">
    <property type="entry name" value="Clavaminate synthase-like"/>
    <property type="match status" value="1"/>
</dbReference>
<sequence>MESSSSTVLFLPSPVELQGQRDHCGVSLVDSSLWQKQTNLPVEFTWSKGDLVSSHGELMEPVVDLEGFFRGDEVATQRAARIIKDACMSHGFFQVINHGIDASLISAAHDQIDNFFKLPTSRKLKAQRMPGNMWGYSGAHADRFCSKLPWKETLSFGFDDCSLNPMVVNFFNSNIGKDFEQTGIIYQKYCEAMKCLSLGITELLAISLGINDRLHYREFFEEGCSIMRCNNYPTCQASDLALGTGPHCDPTSLTILHQDQVGGLEVFANNRWQSVRPRDDALVINIGDTFTALSNGKYMSCLHRAVVNRFTERRSLAFFLCPREDKVVRPPQDLICRQGTRIYPDFTWSDLLEFTQKHYRSDYATLENFTKWLLTSKPTAKF</sequence>
<dbReference type="PRINTS" id="PR00682">
    <property type="entry name" value="IPNSYNTHASE"/>
</dbReference>
<evidence type="ECO:0000256" key="4">
    <source>
        <dbReference type="ARBA" id="ARBA00023002"/>
    </source>
</evidence>
<evidence type="ECO:0000313" key="11">
    <source>
        <dbReference type="EMBL" id="KDO83499.1"/>
    </source>
</evidence>
<evidence type="ECO:0000256" key="6">
    <source>
        <dbReference type="ARBA" id="ARBA00037909"/>
    </source>
</evidence>
<dbReference type="GO" id="GO:0009416">
    <property type="term" value="P:response to light stimulus"/>
    <property type="evidence" value="ECO:0000318"/>
    <property type="project" value="GO_Central"/>
</dbReference>
<evidence type="ECO:0000256" key="8">
    <source>
        <dbReference type="ARBA" id="ARBA00050508"/>
    </source>
</evidence>
<keyword evidence="3 9" id="KW-0479">Metal-binding</keyword>
<keyword evidence="4 9" id="KW-0560">Oxidoreductase</keyword>
<organism evidence="11 12">
    <name type="scientific">Citrus sinensis</name>
    <name type="common">Sweet orange</name>
    <name type="synonym">Citrus aurantium var. sinensis</name>
    <dbReference type="NCBI Taxonomy" id="2711"/>
    <lineage>
        <taxon>Eukaryota</taxon>
        <taxon>Viridiplantae</taxon>
        <taxon>Streptophyta</taxon>
        <taxon>Embryophyta</taxon>
        <taxon>Tracheophyta</taxon>
        <taxon>Spermatophyta</taxon>
        <taxon>Magnoliopsida</taxon>
        <taxon>eudicotyledons</taxon>
        <taxon>Gunneridae</taxon>
        <taxon>Pentapetalae</taxon>
        <taxon>rosids</taxon>
        <taxon>malvids</taxon>
        <taxon>Sapindales</taxon>
        <taxon>Rutaceae</taxon>
        <taxon>Aurantioideae</taxon>
        <taxon>Citrus</taxon>
    </lineage>
</organism>
<dbReference type="GO" id="GO:0045544">
    <property type="term" value="F:gibberellin 20-oxidase activity"/>
    <property type="evidence" value="ECO:0000318"/>
    <property type="project" value="GO_Central"/>
</dbReference>
<evidence type="ECO:0000313" key="12">
    <source>
        <dbReference type="Proteomes" id="UP000027120"/>
    </source>
</evidence>
<dbReference type="GO" id="GO:0009908">
    <property type="term" value="P:flower development"/>
    <property type="evidence" value="ECO:0000318"/>
    <property type="project" value="GO_Central"/>
</dbReference>
<dbReference type="PANTHER" id="PTHR47990">
    <property type="entry name" value="2-OXOGLUTARATE (2OG) AND FE(II)-DEPENDENT OXYGENASE SUPERFAMILY PROTEIN-RELATED"/>
    <property type="match status" value="1"/>
</dbReference>
<evidence type="ECO:0000259" key="10">
    <source>
        <dbReference type="PROSITE" id="PS51471"/>
    </source>
</evidence>
<proteinExistence type="inferred from homology"/>
<dbReference type="Gene3D" id="2.60.120.330">
    <property type="entry name" value="B-lactam Antibiotic, Isopenicillin N Synthase, Chain"/>
    <property type="match status" value="1"/>
</dbReference>
<dbReference type="InterPro" id="IPR044861">
    <property type="entry name" value="IPNS-like_FE2OG_OXY"/>
</dbReference>
<gene>
    <name evidence="11" type="ORF">CISIN_1g035820mg</name>
</gene>
<dbReference type="InterPro" id="IPR005123">
    <property type="entry name" value="Oxoglu/Fe-dep_dioxygenase_dom"/>
</dbReference>
<comment type="cofactor">
    <cofactor evidence="1">
        <name>L-ascorbate</name>
        <dbReference type="ChEBI" id="CHEBI:38290"/>
    </cofactor>
</comment>
<dbReference type="Pfam" id="PF03171">
    <property type="entry name" value="2OG-FeII_Oxy"/>
    <property type="match status" value="1"/>
</dbReference>
<evidence type="ECO:0000256" key="7">
    <source>
        <dbReference type="ARBA" id="ARBA00043997"/>
    </source>
</evidence>
<dbReference type="PaxDb" id="2711-XP_006472882.1"/>
<keyword evidence="12" id="KW-1185">Reference proteome</keyword>
<reference evidence="11 12" key="1">
    <citation type="submission" date="2014-04" db="EMBL/GenBank/DDBJ databases">
        <authorList>
            <consortium name="International Citrus Genome Consortium"/>
            <person name="Gmitter F."/>
            <person name="Chen C."/>
            <person name="Farmerie W."/>
            <person name="Harkins T."/>
            <person name="Desany B."/>
            <person name="Mohiuddin M."/>
            <person name="Kodira C."/>
            <person name="Borodovsky M."/>
            <person name="Lomsadze A."/>
            <person name="Burns P."/>
            <person name="Jenkins J."/>
            <person name="Prochnik S."/>
            <person name="Shu S."/>
            <person name="Chapman J."/>
            <person name="Pitluck S."/>
            <person name="Schmutz J."/>
            <person name="Rokhsar D."/>
        </authorList>
    </citation>
    <scope>NUCLEOTIDE SEQUENCE</scope>
</reference>
<feature type="domain" description="Fe2OG dioxygenase" evidence="10">
    <location>
        <begin position="220"/>
        <end position="322"/>
    </location>
</feature>
<accession>A0A067GV43</accession>